<dbReference type="KEGG" id="atm:ANT_07280"/>
<dbReference type="Proteomes" id="UP000008922">
    <property type="component" value="Chromosome"/>
</dbReference>
<sequence>MAKKFLTAKDIDFHADQGVKEIHIGDDVVITDLGQERARERGVTLTRLPAGVKSPPHPSCEAMPSDAEIFAQVRSAVIARFGGTPDGLDQIIQKVLTGKE</sequence>
<protein>
    <submittedName>
        <fullName evidence="1">Uncharacterized protein</fullName>
    </submittedName>
</protein>
<dbReference type="OrthoDB" id="166379at2"/>
<name>E8N2F6_ANATU</name>
<dbReference type="HOGENOM" id="CLU_2299835_0_0_0"/>
<organism evidence="1 2">
    <name type="scientific">Anaerolinea thermophila (strain DSM 14523 / JCM 11388 / NBRC 100420 / UNI-1)</name>
    <dbReference type="NCBI Taxonomy" id="926569"/>
    <lineage>
        <taxon>Bacteria</taxon>
        <taxon>Bacillati</taxon>
        <taxon>Chloroflexota</taxon>
        <taxon>Anaerolineae</taxon>
        <taxon>Anaerolineales</taxon>
        <taxon>Anaerolineaceae</taxon>
        <taxon>Anaerolinea</taxon>
    </lineage>
</organism>
<dbReference type="AlphaFoldDB" id="E8N2F6"/>
<dbReference type="InParanoid" id="E8N2F6"/>
<dbReference type="STRING" id="926569.ANT_07280"/>
<reference evidence="1 2" key="1">
    <citation type="submission" date="2010-12" db="EMBL/GenBank/DDBJ databases">
        <title>Whole genome sequence of Anaerolinea thermophila UNI-1.</title>
        <authorList>
            <person name="Narita-Yamada S."/>
            <person name="Kishi E."/>
            <person name="Watanabe Y."/>
            <person name="Takasaki K."/>
            <person name="Ankai A."/>
            <person name="Oguchi A."/>
            <person name="Fukui S."/>
            <person name="Takahashi M."/>
            <person name="Yashiro I."/>
            <person name="Hosoyama A."/>
            <person name="Sekiguchi Y."/>
            <person name="Hanada S."/>
            <person name="Fujita N."/>
        </authorList>
    </citation>
    <scope>NUCLEOTIDE SEQUENCE [LARGE SCALE GENOMIC DNA]</scope>
    <source>
        <strain evidence="2">DSM 14523 / JCM 11388 / NBRC 100420 / UNI-1</strain>
    </source>
</reference>
<evidence type="ECO:0000313" key="1">
    <source>
        <dbReference type="EMBL" id="BAJ62762.1"/>
    </source>
</evidence>
<dbReference type="EMBL" id="AP012029">
    <property type="protein sequence ID" value="BAJ62762.1"/>
    <property type="molecule type" value="Genomic_DNA"/>
</dbReference>
<dbReference type="RefSeq" id="WP_013559155.1">
    <property type="nucleotide sequence ID" value="NC_014960.1"/>
</dbReference>
<evidence type="ECO:0000313" key="2">
    <source>
        <dbReference type="Proteomes" id="UP000008922"/>
    </source>
</evidence>
<dbReference type="eggNOG" id="ENOG502ZDSU">
    <property type="taxonomic scope" value="Bacteria"/>
</dbReference>
<keyword evidence="2" id="KW-1185">Reference proteome</keyword>
<gene>
    <name evidence="1" type="ordered locus">ANT_07280</name>
</gene>
<accession>E8N2F6</accession>
<proteinExistence type="predicted"/>